<evidence type="ECO:0000259" key="13">
    <source>
        <dbReference type="PROSITE" id="PS51192"/>
    </source>
</evidence>
<dbReference type="EMBL" id="PDKR01000001">
    <property type="protein sequence ID" value="PPI88702.1"/>
    <property type="molecule type" value="Genomic_DNA"/>
</dbReference>
<name>A0A2P5T2C9_9GAMM</name>
<dbReference type="GO" id="GO:1990077">
    <property type="term" value="C:primosome complex"/>
    <property type="evidence" value="ECO:0007669"/>
    <property type="project" value="UniProtKB-UniRule"/>
</dbReference>
<dbReference type="PANTHER" id="PTHR30580:SF0">
    <property type="entry name" value="PRIMOSOMAL PROTEIN N"/>
    <property type="match status" value="1"/>
</dbReference>
<dbReference type="Pfam" id="PF00270">
    <property type="entry name" value="DEAD"/>
    <property type="match status" value="1"/>
</dbReference>
<keyword evidence="7 12" id="KW-0862">Zinc</keyword>
<dbReference type="Proteomes" id="UP000295937">
    <property type="component" value="Unassembled WGS sequence"/>
</dbReference>
<dbReference type="PROSITE" id="PS51192">
    <property type="entry name" value="HELICASE_ATP_BIND_1"/>
    <property type="match status" value="1"/>
</dbReference>
<evidence type="ECO:0000256" key="12">
    <source>
        <dbReference type="HAMAP-Rule" id="MF_00983"/>
    </source>
</evidence>
<comment type="cofactor">
    <cofactor evidence="12">
        <name>Zn(2+)</name>
        <dbReference type="ChEBI" id="CHEBI:29105"/>
    </cofactor>
    <text evidence="12">Binds 2 zinc ions per subunit.</text>
</comment>
<dbReference type="GO" id="GO:0006310">
    <property type="term" value="P:DNA recombination"/>
    <property type="evidence" value="ECO:0007669"/>
    <property type="project" value="InterPro"/>
</dbReference>
<dbReference type="InterPro" id="IPR001650">
    <property type="entry name" value="Helicase_C-like"/>
</dbReference>
<sequence length="733" mass="84130">MFIVQVALPIPIHRLFTYIYPKDIQPVIGGRVKVPFGNRKMIGIIVSLYDNNNSNIQEKRLKTIEEILDKESLFDQSLWNILKWASDYYHSPLGEVLNHAIPTLLRQGKLISKHSKLLWQITKKGICINIENLKNAPKQQQALNLLRKKSLFFNDINQYNITNQVMKSLCIKGLCTLKEYNLPTQNWCNNLTIQHEKPILNKEQITAIESIRKEDKHYVAWLLAGITSSGKTEVYLQILENILIRSQQALILVPEIGLTIQIINAFRKRFNVPIDLLHSSLNNNERLSVWLRAKRGESAIVIGTRSALFTPLARLGIIIIDEEHDNSYKQQEGWKYQARDLAVFRACQENIPIVLGSATPALETLHNVIKGKYRQLSLMKRVGNAKLVLQQVIDLKGLALIGGLSQVLIKKIQSHLYAKNQVLLFLNRRGFSPLVLCHDCSWIAECHNCQRRFTLHQCKNQIICHYCNNTKSIHNGCPNCNSKNLIPVGVGTEQIEQKLNKLFPNIKIIRIDQDTTRKKNALGKYIAKINNGEPCILIGTQMITKGHHFPDVTLVSLLNVDGALFSSDFRATERFAQLYIQVAGRAGRAEKQGEVLLQTHYPNHPLLKILLNRGYFSFAEKTLMERKSVLLPPWTNHAIFRAEYFDNIKVIQLLQKLRNLLENNSLNDKLIWFMGPSPCLQPKINKRWRWNLLIQHPSRKKLQELINKSLPSINIIPETRKVKLTIDIDPTEI</sequence>
<feature type="binding site" evidence="12">
    <location>
        <position position="437"/>
    </location>
    <ligand>
        <name>Zn(2+)</name>
        <dbReference type="ChEBI" id="CHEBI:29105"/>
        <label>1</label>
    </ligand>
</feature>
<dbReference type="GO" id="GO:0006270">
    <property type="term" value="P:DNA replication initiation"/>
    <property type="evidence" value="ECO:0007669"/>
    <property type="project" value="TreeGrafter"/>
</dbReference>
<comment type="caution">
    <text evidence="15">The sequence shown here is derived from an EMBL/GenBank/DDBJ whole genome shotgun (WGS) entry which is preliminary data.</text>
</comment>
<dbReference type="GO" id="GO:0016887">
    <property type="term" value="F:ATP hydrolysis activity"/>
    <property type="evidence" value="ECO:0007669"/>
    <property type="project" value="RHEA"/>
</dbReference>
<dbReference type="GO" id="GO:0008270">
    <property type="term" value="F:zinc ion binding"/>
    <property type="evidence" value="ECO:0007669"/>
    <property type="project" value="UniProtKB-UniRule"/>
</dbReference>
<dbReference type="FunFam" id="3.40.50.300:FF:000489">
    <property type="entry name" value="Primosome assembly protein PriA"/>
    <property type="match status" value="1"/>
</dbReference>
<dbReference type="PROSITE" id="PS51194">
    <property type="entry name" value="HELICASE_CTER"/>
    <property type="match status" value="1"/>
</dbReference>
<dbReference type="GO" id="GO:0005524">
    <property type="term" value="F:ATP binding"/>
    <property type="evidence" value="ECO:0007669"/>
    <property type="project" value="UniProtKB-UniRule"/>
</dbReference>
<feature type="binding site" evidence="12">
    <location>
        <position position="480"/>
    </location>
    <ligand>
        <name>Zn(2+)</name>
        <dbReference type="ChEBI" id="CHEBI:29105"/>
        <label>1</label>
    </ligand>
</feature>
<dbReference type="HAMAP" id="MF_00983">
    <property type="entry name" value="PriA"/>
    <property type="match status" value="1"/>
</dbReference>
<reference evidence="15 16" key="1">
    <citation type="journal article" date="2018" name="Genome Biol. Evol.">
        <title>Cladogenesis and Genomic Streamlining in Extracellular Endosymbionts of Tropical Stink Bugs.</title>
        <authorList>
            <person name="Otero-Bravo A."/>
            <person name="Goffredi S."/>
            <person name="Sabree Z.L."/>
        </authorList>
    </citation>
    <scope>NUCLEOTIDE SEQUENCE [LARGE SCALE GENOMIC DNA]</scope>
    <source>
        <strain evidence="15 16">SoEO</strain>
    </source>
</reference>
<comment type="subunit">
    <text evidence="12">Component of the replication restart primosome.</text>
</comment>
<dbReference type="InterPro" id="IPR042115">
    <property type="entry name" value="PriA_3primeBD_sf"/>
</dbReference>
<dbReference type="Gene3D" id="3.40.50.300">
    <property type="entry name" value="P-loop containing nucleotide triphosphate hydrolases"/>
    <property type="match status" value="2"/>
</dbReference>
<accession>A0A2P5T2C9</accession>
<dbReference type="OrthoDB" id="9759544at2"/>
<dbReference type="InterPro" id="IPR005259">
    <property type="entry name" value="PriA"/>
</dbReference>
<feature type="domain" description="Helicase C-terminal" evidence="14">
    <location>
        <begin position="450"/>
        <end position="630"/>
    </location>
</feature>
<evidence type="ECO:0000256" key="8">
    <source>
        <dbReference type="ARBA" id="ARBA00022840"/>
    </source>
</evidence>
<dbReference type="CDD" id="cd17929">
    <property type="entry name" value="DEXHc_priA"/>
    <property type="match status" value="1"/>
</dbReference>
<dbReference type="InterPro" id="IPR011545">
    <property type="entry name" value="DEAD/DEAH_box_helicase_dom"/>
</dbReference>
<feature type="binding site" evidence="12">
    <location>
        <position position="449"/>
    </location>
    <ligand>
        <name>Zn(2+)</name>
        <dbReference type="ChEBI" id="CHEBI:29105"/>
        <label>2</label>
    </ligand>
</feature>
<keyword evidence="2 12" id="KW-0235">DNA replication</keyword>
<keyword evidence="3 12" id="KW-0479">Metal-binding</keyword>
<dbReference type="CDD" id="cd18804">
    <property type="entry name" value="SF2_C_priA"/>
    <property type="match status" value="1"/>
</dbReference>
<protein>
    <recommendedName>
        <fullName evidence="12">Replication restart protein PriA</fullName>
    </recommendedName>
    <alternativeName>
        <fullName evidence="12">ATP-dependent DNA helicase PriA</fullName>
        <ecNumber evidence="12">5.6.2.4</ecNumber>
    </alternativeName>
    <alternativeName>
        <fullName evidence="12">DNA 3'-5' helicase PriA</fullName>
    </alternativeName>
</protein>
<keyword evidence="6 12" id="KW-0347">Helicase</keyword>
<evidence type="ECO:0000313" key="16">
    <source>
        <dbReference type="Proteomes" id="UP000295937"/>
    </source>
</evidence>
<evidence type="ECO:0000256" key="11">
    <source>
        <dbReference type="ARBA" id="ARBA00048988"/>
    </source>
</evidence>
<organism evidence="15 16">
    <name type="scientific">Candidatus Pantoea edessiphila</name>
    <dbReference type="NCBI Taxonomy" id="2044610"/>
    <lineage>
        <taxon>Bacteria</taxon>
        <taxon>Pseudomonadati</taxon>
        <taxon>Pseudomonadota</taxon>
        <taxon>Gammaproteobacteria</taxon>
        <taxon>Enterobacterales</taxon>
        <taxon>Erwiniaceae</taxon>
        <taxon>Pantoea</taxon>
    </lineage>
</organism>
<comment type="function">
    <text evidence="12">Initiates the restart of stalled replication forks, which reloads the replicative helicase on sites other than the origin of replication. Recognizes and binds to abandoned replication forks and remodels them to uncover a helicase loading site. Promotes assembly of the primosome at these replication forks.</text>
</comment>
<dbReference type="GO" id="GO:0043138">
    <property type="term" value="F:3'-5' DNA helicase activity"/>
    <property type="evidence" value="ECO:0007669"/>
    <property type="project" value="UniProtKB-EC"/>
</dbReference>
<evidence type="ECO:0000256" key="9">
    <source>
        <dbReference type="ARBA" id="ARBA00023125"/>
    </source>
</evidence>
<dbReference type="Pfam" id="PF00271">
    <property type="entry name" value="Helicase_C"/>
    <property type="match status" value="1"/>
</dbReference>
<dbReference type="SUPFAM" id="SSF52540">
    <property type="entry name" value="P-loop containing nucleoside triphosphate hydrolases"/>
    <property type="match status" value="2"/>
</dbReference>
<evidence type="ECO:0000256" key="5">
    <source>
        <dbReference type="ARBA" id="ARBA00022801"/>
    </source>
</evidence>
<dbReference type="Gene3D" id="3.40.1440.60">
    <property type="entry name" value="PriA, 3(prime) DNA-binding domain"/>
    <property type="match status" value="1"/>
</dbReference>
<dbReference type="NCBIfam" id="TIGR00595">
    <property type="entry name" value="priA"/>
    <property type="match status" value="1"/>
</dbReference>
<dbReference type="NCBIfam" id="NF004067">
    <property type="entry name" value="PRK05580.1-4"/>
    <property type="match status" value="1"/>
</dbReference>
<evidence type="ECO:0000256" key="3">
    <source>
        <dbReference type="ARBA" id="ARBA00022723"/>
    </source>
</evidence>
<evidence type="ECO:0000313" key="15">
    <source>
        <dbReference type="EMBL" id="PPI88702.1"/>
    </source>
</evidence>
<dbReference type="InterPro" id="IPR027417">
    <property type="entry name" value="P-loop_NTPase"/>
</dbReference>
<feature type="binding site" evidence="12">
    <location>
        <position position="467"/>
    </location>
    <ligand>
        <name>Zn(2+)</name>
        <dbReference type="ChEBI" id="CHEBI:29105"/>
        <label>2</label>
    </ligand>
</feature>
<evidence type="ECO:0000256" key="10">
    <source>
        <dbReference type="ARBA" id="ARBA00023235"/>
    </source>
</evidence>
<dbReference type="InterPro" id="IPR041222">
    <property type="entry name" value="PriA_3primeBD"/>
</dbReference>
<proteinExistence type="inferred from homology"/>
<keyword evidence="8 12" id="KW-0067">ATP-binding</keyword>
<dbReference type="GO" id="GO:0006302">
    <property type="term" value="P:double-strand break repair"/>
    <property type="evidence" value="ECO:0007669"/>
    <property type="project" value="InterPro"/>
</dbReference>
<evidence type="ECO:0000259" key="14">
    <source>
        <dbReference type="PROSITE" id="PS51194"/>
    </source>
</evidence>
<dbReference type="AlphaFoldDB" id="A0A2P5T2C9"/>
<dbReference type="Pfam" id="PF18074">
    <property type="entry name" value="PriA_C"/>
    <property type="match status" value="1"/>
</dbReference>
<dbReference type="RefSeq" id="WP_136132131.1">
    <property type="nucleotide sequence ID" value="NZ_PDKR01000001.1"/>
</dbReference>
<feature type="binding site" evidence="12">
    <location>
        <position position="446"/>
    </location>
    <ligand>
        <name>Zn(2+)</name>
        <dbReference type="ChEBI" id="CHEBI:29105"/>
        <label>2</label>
    </ligand>
</feature>
<dbReference type="InterPro" id="IPR014001">
    <property type="entry name" value="Helicase_ATP-bd"/>
</dbReference>
<evidence type="ECO:0000256" key="7">
    <source>
        <dbReference type="ARBA" id="ARBA00022833"/>
    </source>
</evidence>
<keyword evidence="10 12" id="KW-0413">Isomerase</keyword>
<dbReference type="FunFam" id="3.40.1440.60:FF:000001">
    <property type="entry name" value="Primosomal protein N"/>
    <property type="match status" value="1"/>
</dbReference>
<comment type="catalytic activity">
    <reaction evidence="12">
        <text>Couples ATP hydrolysis with the unwinding of duplex DNA by translocating in the 3'-5' direction.</text>
        <dbReference type="EC" id="5.6.2.4"/>
    </reaction>
</comment>
<comment type="catalytic activity">
    <reaction evidence="11 12">
        <text>ATP + H2O = ADP + phosphate + H(+)</text>
        <dbReference type="Rhea" id="RHEA:13065"/>
        <dbReference type="ChEBI" id="CHEBI:15377"/>
        <dbReference type="ChEBI" id="CHEBI:15378"/>
        <dbReference type="ChEBI" id="CHEBI:30616"/>
        <dbReference type="ChEBI" id="CHEBI:43474"/>
        <dbReference type="ChEBI" id="CHEBI:456216"/>
        <dbReference type="EC" id="5.6.2.4"/>
    </reaction>
</comment>
<keyword evidence="9 12" id="KW-0238">DNA-binding</keyword>
<evidence type="ECO:0000256" key="6">
    <source>
        <dbReference type="ARBA" id="ARBA00022806"/>
    </source>
</evidence>
<keyword evidence="5 12" id="KW-0378">Hydrolase</keyword>
<feature type="binding site" evidence="12">
    <location>
        <position position="477"/>
    </location>
    <ligand>
        <name>Zn(2+)</name>
        <dbReference type="ChEBI" id="CHEBI:29105"/>
        <label>1</label>
    </ligand>
</feature>
<dbReference type="Pfam" id="PF21213">
    <property type="entry name" value="WHD_PriA"/>
    <property type="match status" value="1"/>
</dbReference>
<feature type="domain" description="Helicase ATP-binding" evidence="13">
    <location>
        <begin position="212"/>
        <end position="378"/>
    </location>
</feature>
<keyword evidence="1 12" id="KW-0639">Primosome</keyword>
<dbReference type="SMART" id="SM00487">
    <property type="entry name" value="DEXDc"/>
    <property type="match status" value="1"/>
</dbReference>
<evidence type="ECO:0000256" key="2">
    <source>
        <dbReference type="ARBA" id="ARBA00022705"/>
    </source>
</evidence>
<evidence type="ECO:0000256" key="1">
    <source>
        <dbReference type="ARBA" id="ARBA00022515"/>
    </source>
</evidence>
<dbReference type="InterPro" id="IPR041236">
    <property type="entry name" value="PriA_C"/>
</dbReference>
<evidence type="ECO:0000256" key="4">
    <source>
        <dbReference type="ARBA" id="ARBA00022741"/>
    </source>
</evidence>
<dbReference type="GO" id="GO:0003677">
    <property type="term" value="F:DNA binding"/>
    <property type="evidence" value="ECO:0007669"/>
    <property type="project" value="UniProtKB-UniRule"/>
</dbReference>
<keyword evidence="4 12" id="KW-0547">Nucleotide-binding</keyword>
<feature type="binding site" evidence="12">
    <location>
        <position position="464"/>
    </location>
    <ligand>
        <name>Zn(2+)</name>
        <dbReference type="ChEBI" id="CHEBI:29105"/>
        <label>2</label>
    </ligand>
</feature>
<dbReference type="PANTHER" id="PTHR30580">
    <property type="entry name" value="PRIMOSOMAL PROTEIN N"/>
    <property type="match status" value="1"/>
</dbReference>
<dbReference type="Pfam" id="PF17764">
    <property type="entry name" value="PriA_3primeBD"/>
    <property type="match status" value="1"/>
</dbReference>
<dbReference type="SMART" id="SM00490">
    <property type="entry name" value="HELICc"/>
    <property type="match status" value="1"/>
</dbReference>
<dbReference type="EC" id="5.6.2.4" evidence="12"/>
<feature type="binding site" evidence="12">
    <location>
        <position position="440"/>
    </location>
    <ligand>
        <name>Zn(2+)</name>
        <dbReference type="ChEBI" id="CHEBI:29105"/>
        <label>1</label>
    </ligand>
</feature>
<gene>
    <name evidence="12" type="primary">priA</name>
    <name evidence="15" type="ORF">CRV09_00050</name>
</gene>
<dbReference type="GO" id="GO:0006269">
    <property type="term" value="P:DNA replication, synthesis of primer"/>
    <property type="evidence" value="ECO:0007669"/>
    <property type="project" value="UniProtKB-KW"/>
</dbReference>
<dbReference type="NCBIfam" id="NF004065">
    <property type="entry name" value="PRK05580.1-1"/>
    <property type="match status" value="1"/>
</dbReference>
<dbReference type="InterPro" id="IPR048949">
    <property type="entry name" value="WHD_PriA"/>
</dbReference>
<comment type="similarity">
    <text evidence="12">Belongs to the helicase family. PriA subfamily.</text>
</comment>